<dbReference type="Proteomes" id="UP000238479">
    <property type="component" value="Chromosome 1"/>
</dbReference>
<accession>A0A2P6SM28</accession>
<evidence type="ECO:0000313" key="2">
    <source>
        <dbReference type="Proteomes" id="UP000238479"/>
    </source>
</evidence>
<sequence length="51" mass="6178">MDKSLITFRMCSITELSEFKIEFDIACKNIWSQFRREETIRPLFPFLSVFL</sequence>
<proteinExistence type="predicted"/>
<comment type="caution">
    <text evidence="1">The sequence shown here is derived from an EMBL/GenBank/DDBJ whole genome shotgun (WGS) entry which is preliminary data.</text>
</comment>
<organism evidence="1 2">
    <name type="scientific">Rosa chinensis</name>
    <name type="common">China rose</name>
    <dbReference type="NCBI Taxonomy" id="74649"/>
    <lineage>
        <taxon>Eukaryota</taxon>
        <taxon>Viridiplantae</taxon>
        <taxon>Streptophyta</taxon>
        <taxon>Embryophyta</taxon>
        <taxon>Tracheophyta</taxon>
        <taxon>Spermatophyta</taxon>
        <taxon>Magnoliopsida</taxon>
        <taxon>eudicotyledons</taxon>
        <taxon>Gunneridae</taxon>
        <taxon>Pentapetalae</taxon>
        <taxon>rosids</taxon>
        <taxon>fabids</taxon>
        <taxon>Rosales</taxon>
        <taxon>Rosaceae</taxon>
        <taxon>Rosoideae</taxon>
        <taxon>Rosoideae incertae sedis</taxon>
        <taxon>Rosa</taxon>
    </lineage>
</organism>
<evidence type="ECO:0000313" key="1">
    <source>
        <dbReference type="EMBL" id="PRQ59726.1"/>
    </source>
</evidence>
<protein>
    <submittedName>
        <fullName evidence="1">Uncharacterized protein</fullName>
    </submittedName>
</protein>
<reference evidence="1 2" key="1">
    <citation type="journal article" date="2018" name="Nat. Genet.">
        <title>The Rosa genome provides new insights in the design of modern roses.</title>
        <authorList>
            <person name="Bendahmane M."/>
        </authorList>
    </citation>
    <scope>NUCLEOTIDE SEQUENCE [LARGE SCALE GENOMIC DNA]</scope>
    <source>
        <strain evidence="2">cv. Old Blush</strain>
    </source>
</reference>
<keyword evidence="2" id="KW-1185">Reference proteome</keyword>
<dbReference type="EMBL" id="PDCK01000039">
    <property type="protein sequence ID" value="PRQ59726.1"/>
    <property type="molecule type" value="Genomic_DNA"/>
</dbReference>
<gene>
    <name evidence="1" type="ORF">RchiOBHm_Chr1g0373381</name>
</gene>
<dbReference type="Gramene" id="PRQ59726">
    <property type="protein sequence ID" value="PRQ59726"/>
    <property type="gene ID" value="RchiOBHm_Chr1g0373381"/>
</dbReference>
<dbReference type="AlphaFoldDB" id="A0A2P6SM28"/>
<name>A0A2P6SM28_ROSCH</name>